<organism evidence="1">
    <name type="scientific">Pseudomonas phage PA_L9</name>
    <dbReference type="NCBI Taxonomy" id="3232177"/>
    <lineage>
        <taxon>Viruses</taxon>
        <taxon>Duplodnaviria</taxon>
        <taxon>Heunggongvirae</taxon>
        <taxon>Uroviricota</taxon>
        <taxon>Caudoviricetes</taxon>
        <taxon>Samunavirus</taxon>
    </lineage>
</organism>
<dbReference type="EMBL" id="PP869205">
    <property type="protein sequence ID" value="XCN28484.1"/>
    <property type="molecule type" value="Genomic_DNA"/>
</dbReference>
<gene>
    <name evidence="1" type="primary">PAL9_92</name>
</gene>
<proteinExistence type="predicted"/>
<evidence type="ECO:0000313" key="1">
    <source>
        <dbReference type="EMBL" id="XCN28484.1"/>
    </source>
</evidence>
<protein>
    <submittedName>
        <fullName evidence="1">Uncharacterized protein</fullName>
    </submittedName>
</protein>
<accession>A0AAU8L0V3</accession>
<sequence>MHLWIPAERLFKALVFGFRHYGWPTPSQAIHRRQSPARRHRRNFR</sequence>
<reference evidence="1" key="1">
    <citation type="submission" date="2024-06" db="EMBL/GenBank/DDBJ databases">
        <authorList>
            <person name="Ma Y."/>
            <person name="Tan X."/>
            <person name="Yang Y."/>
        </authorList>
    </citation>
    <scope>NUCLEOTIDE SEQUENCE</scope>
</reference>
<name>A0AAU8L0V3_9CAUD</name>